<keyword evidence="3 6" id="KW-0732">Signal</keyword>
<dbReference type="STRING" id="159449.B4N89_06035"/>
<protein>
    <recommendedName>
        <fullName evidence="7">Solute-binding protein family 3/N-terminal domain-containing protein</fullName>
    </recommendedName>
</protein>
<feature type="signal peptide" evidence="6">
    <location>
        <begin position="1"/>
        <end position="28"/>
    </location>
</feature>
<dbReference type="InterPro" id="IPR018313">
    <property type="entry name" value="SBP_3_CS"/>
</dbReference>
<dbReference type="OrthoDB" id="9807888at2"/>
<dbReference type="PROSITE" id="PS01039">
    <property type="entry name" value="SBP_BACTERIAL_3"/>
    <property type="match status" value="1"/>
</dbReference>
<evidence type="ECO:0000259" key="7">
    <source>
        <dbReference type="SMART" id="SM00062"/>
    </source>
</evidence>
<dbReference type="PANTHER" id="PTHR30085:SF6">
    <property type="entry name" value="ABC TRANSPORTER GLUTAMINE-BINDING PROTEIN GLNH"/>
    <property type="match status" value="1"/>
</dbReference>
<evidence type="ECO:0000256" key="2">
    <source>
        <dbReference type="ARBA" id="ARBA00022448"/>
    </source>
</evidence>
<dbReference type="InterPro" id="IPR051455">
    <property type="entry name" value="Bact_solute-bind_prot3"/>
</dbReference>
<dbReference type="SUPFAM" id="SSF53850">
    <property type="entry name" value="Periplasmic binding protein-like II"/>
    <property type="match status" value="1"/>
</dbReference>
<comment type="similarity">
    <text evidence="1 4">Belongs to the bacterial solute-binding protein 3 family.</text>
</comment>
<dbReference type="Gene3D" id="3.40.190.10">
    <property type="entry name" value="Periplasmic binding protein-like II"/>
    <property type="match status" value="2"/>
</dbReference>
<dbReference type="PROSITE" id="PS51257">
    <property type="entry name" value="PROKAR_LIPOPROTEIN"/>
    <property type="match status" value="1"/>
</dbReference>
<comment type="caution">
    <text evidence="8">The sequence shown here is derived from an EMBL/GenBank/DDBJ whole genome shotgun (WGS) entry which is preliminary data.</text>
</comment>
<proteinExistence type="inferred from homology"/>
<keyword evidence="9" id="KW-1185">Reference proteome</keyword>
<evidence type="ECO:0000313" key="8">
    <source>
        <dbReference type="EMBL" id="OPC80572.1"/>
    </source>
</evidence>
<dbReference type="AlphaFoldDB" id="A0A1T3NV89"/>
<dbReference type="RefSeq" id="WP_078974833.1">
    <property type="nucleotide sequence ID" value="NZ_MWQN01000001.1"/>
</dbReference>
<sequence>MNTRIALPALVCALALALAGCGAGSAERALGRPAAPAAGAPRAPAEGAPGPDTSCPNVLASLRPTGSLPAPTALPAGSTMDTLRRRGFLIAGIDQSSFPFGFVDPRTNTLRGFDIDLLREVAKAIFGDAGPNRIQFRVVRNEDRTLAIARGDVDIVAETMTINCERRQSVEFSSVYFRAGQRLLVQRDGTADRADYSGGLAALPRGMRVCSVPGSTSIGMLRRQAPQVNVIEGDTWAGCLVLLQQGQADAVTTDDTILAGLQAQDHVFTVVVGDKLTFEPYGMAIAKNRGDFVRFVNAVLEQLRRNGRWGELYREYLGTSLGADTPAPPEAEYRDAA</sequence>
<feature type="domain" description="Solute-binding protein family 3/N-terminal" evidence="7">
    <location>
        <begin position="88"/>
        <end position="320"/>
    </location>
</feature>
<dbReference type="InterPro" id="IPR001638">
    <property type="entry name" value="Solute-binding_3/MltF_N"/>
</dbReference>
<evidence type="ECO:0000256" key="4">
    <source>
        <dbReference type="RuleBase" id="RU003744"/>
    </source>
</evidence>
<gene>
    <name evidence="8" type="ORF">B4N89_06035</name>
</gene>
<dbReference type="GO" id="GO:0030288">
    <property type="term" value="C:outer membrane-bounded periplasmic space"/>
    <property type="evidence" value="ECO:0007669"/>
    <property type="project" value="TreeGrafter"/>
</dbReference>
<dbReference type="EMBL" id="MWQN01000001">
    <property type="protein sequence ID" value="OPC80572.1"/>
    <property type="molecule type" value="Genomic_DNA"/>
</dbReference>
<dbReference type="CDD" id="cd13690">
    <property type="entry name" value="PBP2_GluB"/>
    <property type="match status" value="1"/>
</dbReference>
<dbReference type="GO" id="GO:0005576">
    <property type="term" value="C:extracellular region"/>
    <property type="evidence" value="ECO:0007669"/>
    <property type="project" value="TreeGrafter"/>
</dbReference>
<dbReference type="SMART" id="SM00062">
    <property type="entry name" value="PBPb"/>
    <property type="match status" value="1"/>
</dbReference>
<evidence type="ECO:0000256" key="1">
    <source>
        <dbReference type="ARBA" id="ARBA00010333"/>
    </source>
</evidence>
<evidence type="ECO:0000256" key="5">
    <source>
        <dbReference type="SAM" id="MobiDB-lite"/>
    </source>
</evidence>
<evidence type="ECO:0000313" key="9">
    <source>
        <dbReference type="Proteomes" id="UP000190037"/>
    </source>
</evidence>
<dbReference type="Proteomes" id="UP000190037">
    <property type="component" value="Unassembled WGS sequence"/>
</dbReference>
<organism evidence="8 9">
    <name type="scientific">Embleya scabrispora</name>
    <dbReference type="NCBI Taxonomy" id="159449"/>
    <lineage>
        <taxon>Bacteria</taxon>
        <taxon>Bacillati</taxon>
        <taxon>Actinomycetota</taxon>
        <taxon>Actinomycetes</taxon>
        <taxon>Kitasatosporales</taxon>
        <taxon>Streptomycetaceae</taxon>
        <taxon>Embleya</taxon>
    </lineage>
</organism>
<dbReference type="PANTHER" id="PTHR30085">
    <property type="entry name" value="AMINO ACID ABC TRANSPORTER PERMEASE"/>
    <property type="match status" value="1"/>
</dbReference>
<evidence type="ECO:0000256" key="3">
    <source>
        <dbReference type="ARBA" id="ARBA00022729"/>
    </source>
</evidence>
<dbReference type="GO" id="GO:0006865">
    <property type="term" value="P:amino acid transport"/>
    <property type="evidence" value="ECO:0007669"/>
    <property type="project" value="TreeGrafter"/>
</dbReference>
<keyword evidence="2" id="KW-0813">Transport</keyword>
<feature type="compositionally biased region" description="Low complexity" evidence="5">
    <location>
        <begin position="35"/>
        <end position="51"/>
    </location>
</feature>
<evidence type="ECO:0000256" key="6">
    <source>
        <dbReference type="SAM" id="SignalP"/>
    </source>
</evidence>
<accession>A0A1T3NV89</accession>
<feature type="region of interest" description="Disordered" evidence="5">
    <location>
        <begin position="35"/>
        <end position="78"/>
    </location>
</feature>
<feature type="chain" id="PRO_5039560552" description="Solute-binding protein family 3/N-terminal domain-containing protein" evidence="6">
    <location>
        <begin position="29"/>
        <end position="337"/>
    </location>
</feature>
<reference evidence="8 9" key="1">
    <citation type="submission" date="2017-03" db="EMBL/GenBank/DDBJ databases">
        <title>Draft genome sequence of Streptomyces scabrisporus NF3, endophyte isolated from Amphipterygium adstringens.</title>
        <authorList>
            <person name="Vazquez M."/>
            <person name="Ceapa C.D."/>
            <person name="Rodriguez Luna D."/>
            <person name="Sanchez Esquivel S."/>
        </authorList>
    </citation>
    <scope>NUCLEOTIDE SEQUENCE [LARGE SCALE GENOMIC DNA]</scope>
    <source>
        <strain evidence="8 9">NF3</strain>
    </source>
</reference>
<name>A0A1T3NV89_9ACTN</name>
<dbReference type="Pfam" id="PF00497">
    <property type="entry name" value="SBP_bac_3"/>
    <property type="match status" value="1"/>
</dbReference>